<keyword evidence="10 14" id="KW-1133">Transmembrane helix</keyword>
<keyword evidence="5 14" id="KW-0812">Transmembrane</keyword>
<evidence type="ECO:0000256" key="14">
    <source>
        <dbReference type="RuleBase" id="RU362081"/>
    </source>
</evidence>
<evidence type="ECO:0000256" key="9">
    <source>
        <dbReference type="ARBA" id="ARBA00022967"/>
    </source>
</evidence>
<dbReference type="Gene3D" id="2.70.150.10">
    <property type="entry name" value="Calcium-transporting ATPase, cytoplasmic transduction domain A"/>
    <property type="match status" value="1"/>
</dbReference>
<dbReference type="SUPFAM" id="SSF55008">
    <property type="entry name" value="HMA, heavy metal-associated domain"/>
    <property type="match status" value="1"/>
</dbReference>
<evidence type="ECO:0000313" key="17">
    <source>
        <dbReference type="Proteomes" id="UP001549143"/>
    </source>
</evidence>
<dbReference type="SUPFAM" id="SSF56784">
    <property type="entry name" value="HAD-like"/>
    <property type="match status" value="1"/>
</dbReference>
<evidence type="ECO:0000256" key="3">
    <source>
        <dbReference type="ARBA" id="ARBA00022475"/>
    </source>
</evidence>
<dbReference type="PANTHER" id="PTHR48085:SF5">
    <property type="entry name" value="CADMIUM_ZINC-TRANSPORTING ATPASE HMA4-RELATED"/>
    <property type="match status" value="1"/>
</dbReference>
<dbReference type="SUPFAM" id="SSF81665">
    <property type="entry name" value="Calcium ATPase, transmembrane domain M"/>
    <property type="match status" value="1"/>
</dbReference>
<dbReference type="Gene3D" id="3.40.50.1000">
    <property type="entry name" value="HAD superfamily/HAD-like"/>
    <property type="match status" value="1"/>
</dbReference>
<keyword evidence="11 14" id="KW-0472">Membrane</keyword>
<evidence type="ECO:0000256" key="6">
    <source>
        <dbReference type="ARBA" id="ARBA00022723"/>
    </source>
</evidence>
<evidence type="ECO:0000259" key="15">
    <source>
        <dbReference type="PROSITE" id="PS50846"/>
    </source>
</evidence>
<accession>A0ABV2KH14</accession>
<feature type="domain" description="HMA" evidence="15">
    <location>
        <begin position="13"/>
        <end position="79"/>
    </location>
</feature>
<dbReference type="Pfam" id="PF00702">
    <property type="entry name" value="Hydrolase"/>
    <property type="match status" value="1"/>
</dbReference>
<dbReference type="NCBIfam" id="TIGR01525">
    <property type="entry name" value="ATPase-IB_hvy"/>
    <property type="match status" value="1"/>
</dbReference>
<evidence type="ECO:0000256" key="10">
    <source>
        <dbReference type="ARBA" id="ARBA00022989"/>
    </source>
</evidence>
<dbReference type="InterPro" id="IPR023299">
    <property type="entry name" value="ATPase_P-typ_cyto_dom_N"/>
</dbReference>
<dbReference type="PANTHER" id="PTHR48085">
    <property type="entry name" value="CADMIUM/ZINC-TRANSPORTING ATPASE HMA2-RELATED"/>
    <property type="match status" value="1"/>
</dbReference>
<keyword evidence="17" id="KW-1185">Reference proteome</keyword>
<dbReference type="InterPro" id="IPR059000">
    <property type="entry name" value="ATPase_P-type_domA"/>
</dbReference>
<name>A0ABV2KH14_9HYPH</name>
<evidence type="ECO:0000256" key="5">
    <source>
        <dbReference type="ARBA" id="ARBA00022692"/>
    </source>
</evidence>
<comment type="caution">
    <text evidence="16">The sequence shown here is derived from an EMBL/GenBank/DDBJ whole genome shotgun (WGS) entry which is preliminary data.</text>
</comment>
<keyword evidence="7 14" id="KW-0547">Nucleotide-binding</keyword>
<evidence type="ECO:0000313" key="16">
    <source>
        <dbReference type="EMBL" id="MET3660350.1"/>
    </source>
</evidence>
<evidence type="ECO:0000256" key="7">
    <source>
        <dbReference type="ARBA" id="ARBA00022741"/>
    </source>
</evidence>
<dbReference type="NCBIfam" id="TIGR01511">
    <property type="entry name" value="ATPase-IB1_Cu"/>
    <property type="match status" value="1"/>
</dbReference>
<dbReference type="PRINTS" id="PR00941">
    <property type="entry name" value="CDATPASE"/>
</dbReference>
<reference evidence="16 17" key="1">
    <citation type="submission" date="2024-06" db="EMBL/GenBank/DDBJ databases">
        <title>Genomic Encyclopedia of Type Strains, Phase IV (KMG-IV): sequencing the most valuable type-strain genomes for metagenomic binning, comparative biology and taxonomic classification.</title>
        <authorList>
            <person name="Goeker M."/>
        </authorList>
    </citation>
    <scope>NUCLEOTIDE SEQUENCE [LARGE SCALE GENOMIC DNA]</scope>
    <source>
        <strain evidence="16 17">DSM 19730</strain>
    </source>
</reference>
<organism evidence="16 17">
    <name type="scientific">Aquamicrobium ahrensii</name>
    <dbReference type="NCBI Taxonomy" id="469551"/>
    <lineage>
        <taxon>Bacteria</taxon>
        <taxon>Pseudomonadati</taxon>
        <taxon>Pseudomonadota</taxon>
        <taxon>Alphaproteobacteria</taxon>
        <taxon>Hyphomicrobiales</taxon>
        <taxon>Phyllobacteriaceae</taxon>
        <taxon>Aquamicrobium</taxon>
    </lineage>
</organism>
<evidence type="ECO:0000256" key="4">
    <source>
        <dbReference type="ARBA" id="ARBA00022553"/>
    </source>
</evidence>
<sequence length="743" mass="76554">MTQPGTPDAGKAEALVFRVEGMDCASCAGTITTALGHLPGVSDINVSVTRERMALSLDAARTPVGAIEKAVRSLGFVPTLLDGKSDAAPPAATPHRHDHEHEHGLACAHDRAHGAPVASIKTETPWWRSVKSRHAAIGVVLVALSFAAEFFWPQSSRYVFSAATLVLVAPIAKRAFAAARLGAPFTIQMLMSIASIGALIIGAVEEAAVVVLLFLIGEVLEGLAAARARSGIKALGSLIPRTAMVEDGGNLHEVSTDQLAIGQTVVCRPGDRIPADGVVLAGISSVDESPMTGESVPVAKQEGSAVFAGSINHDASLRIRVERAPSDNTIARIIALVEDAQEARAPTERFIDRFSRLYMPAIVAFSALVAIVPPLAGFGTWDEWIYRGLALLLIGCPCALVISVPAAIASGLSAGARHGVLIKGGAVIETLAEAKTVAFDKTGTLTMGRPRVTDVVAADGDEARLIAIAAAIERESSHPLAAAIVDHANEAAASFIAGEDIRAIAGRGMEGRVDGREAFIGAPRFAAEAGGVSDDLAEAAAAFESKGKTVAVVVLDGAAIGLVAMRDEPRPDAGAGIAALRELGVDSVMLTGDNARTGNAIAARLGMQARAELLPQNKVEEIRRLAANGKVVMVGDGINDAPALAAASIGVAIGSGTDVAMETADAALMGSRITDVAGMIALSRATMRNIHQNVAIALGLKAVFLITTVTGLSGLWIAVLADTGATVLVTMNAMRLLAFRPGR</sequence>
<dbReference type="EMBL" id="JBEPMN010000002">
    <property type="protein sequence ID" value="MET3660350.1"/>
    <property type="molecule type" value="Genomic_DNA"/>
</dbReference>
<comment type="catalytic activity">
    <reaction evidence="13">
        <text>Zn(2+)(in) + ATP + H2O = Zn(2+)(out) + ADP + phosphate + H(+)</text>
        <dbReference type="Rhea" id="RHEA:20621"/>
        <dbReference type="ChEBI" id="CHEBI:15377"/>
        <dbReference type="ChEBI" id="CHEBI:15378"/>
        <dbReference type="ChEBI" id="CHEBI:29105"/>
        <dbReference type="ChEBI" id="CHEBI:30616"/>
        <dbReference type="ChEBI" id="CHEBI:43474"/>
        <dbReference type="ChEBI" id="CHEBI:456216"/>
        <dbReference type="EC" id="7.2.2.12"/>
    </reaction>
</comment>
<feature type="transmembrane region" description="Helical" evidence="14">
    <location>
        <begin position="384"/>
        <end position="408"/>
    </location>
</feature>
<dbReference type="InterPro" id="IPR023214">
    <property type="entry name" value="HAD_sf"/>
</dbReference>
<keyword evidence="8 14" id="KW-0067">ATP-binding</keyword>
<dbReference type="InterPro" id="IPR006121">
    <property type="entry name" value="HMA_dom"/>
</dbReference>
<dbReference type="RefSeq" id="WP_354150255.1">
    <property type="nucleotide sequence ID" value="NZ_JBEPMN010000002.1"/>
</dbReference>
<dbReference type="PROSITE" id="PS00154">
    <property type="entry name" value="ATPASE_E1_E2"/>
    <property type="match status" value="1"/>
</dbReference>
<dbReference type="PRINTS" id="PR00119">
    <property type="entry name" value="CATATPASE"/>
</dbReference>
<dbReference type="InterPro" id="IPR051014">
    <property type="entry name" value="Cation_Transport_ATPase_IB"/>
</dbReference>
<dbReference type="SFLD" id="SFLDS00003">
    <property type="entry name" value="Haloacid_Dehalogenase"/>
    <property type="match status" value="1"/>
</dbReference>
<keyword evidence="9" id="KW-1278">Translocase</keyword>
<proteinExistence type="inferred from homology"/>
<dbReference type="Pfam" id="PF00122">
    <property type="entry name" value="E1-E2_ATPase"/>
    <property type="match status" value="1"/>
</dbReference>
<evidence type="ECO:0000256" key="12">
    <source>
        <dbReference type="ARBA" id="ARBA00039097"/>
    </source>
</evidence>
<dbReference type="InterPro" id="IPR018303">
    <property type="entry name" value="ATPase_P-typ_P_site"/>
</dbReference>
<dbReference type="SUPFAM" id="SSF81653">
    <property type="entry name" value="Calcium ATPase, transduction domain A"/>
    <property type="match status" value="1"/>
</dbReference>
<dbReference type="CDD" id="cd00371">
    <property type="entry name" value="HMA"/>
    <property type="match status" value="1"/>
</dbReference>
<dbReference type="InterPro" id="IPR001757">
    <property type="entry name" value="P_typ_ATPase"/>
</dbReference>
<feature type="transmembrane region" description="Helical" evidence="14">
    <location>
        <begin position="715"/>
        <end position="738"/>
    </location>
</feature>
<dbReference type="InterPro" id="IPR017969">
    <property type="entry name" value="Heavy-metal-associated_CS"/>
</dbReference>
<dbReference type="InterPro" id="IPR027256">
    <property type="entry name" value="P-typ_ATPase_IB"/>
</dbReference>
<dbReference type="Gene3D" id="3.40.1110.10">
    <property type="entry name" value="Calcium-transporting ATPase, cytoplasmic domain N"/>
    <property type="match status" value="1"/>
</dbReference>
<comment type="similarity">
    <text evidence="2 14">Belongs to the cation transport ATPase (P-type) (TC 3.A.3) family. Type IB subfamily.</text>
</comment>
<dbReference type="SFLD" id="SFLDF00027">
    <property type="entry name" value="p-type_atpase"/>
    <property type="match status" value="1"/>
</dbReference>
<protein>
    <recommendedName>
        <fullName evidence="12">P-type Zn(2+) transporter</fullName>
        <ecNumber evidence="12">7.2.2.12</ecNumber>
    </recommendedName>
</protein>
<evidence type="ECO:0000256" key="1">
    <source>
        <dbReference type="ARBA" id="ARBA00004651"/>
    </source>
</evidence>
<comment type="subcellular location">
    <subcellularLocation>
        <location evidence="1">Cell membrane</location>
        <topology evidence="1">Multi-pass membrane protein</topology>
    </subcellularLocation>
</comment>
<evidence type="ECO:0000256" key="13">
    <source>
        <dbReference type="ARBA" id="ARBA00047308"/>
    </source>
</evidence>
<dbReference type="Proteomes" id="UP001549143">
    <property type="component" value="Unassembled WGS sequence"/>
</dbReference>
<dbReference type="Gene3D" id="3.30.70.100">
    <property type="match status" value="1"/>
</dbReference>
<evidence type="ECO:0000256" key="2">
    <source>
        <dbReference type="ARBA" id="ARBA00006024"/>
    </source>
</evidence>
<gene>
    <name evidence="16" type="ORF">ABID44_000664</name>
</gene>
<dbReference type="NCBIfam" id="TIGR01512">
    <property type="entry name" value="ATPase-IB2_Cd"/>
    <property type="match status" value="1"/>
</dbReference>
<dbReference type="InterPro" id="IPR036163">
    <property type="entry name" value="HMA_dom_sf"/>
</dbReference>
<dbReference type="NCBIfam" id="TIGR01494">
    <property type="entry name" value="ATPase_P-type"/>
    <property type="match status" value="1"/>
</dbReference>
<dbReference type="SFLD" id="SFLDG00002">
    <property type="entry name" value="C1.7:_P-type_atpase_like"/>
    <property type="match status" value="1"/>
</dbReference>
<evidence type="ECO:0000256" key="8">
    <source>
        <dbReference type="ARBA" id="ARBA00022840"/>
    </source>
</evidence>
<dbReference type="InterPro" id="IPR044492">
    <property type="entry name" value="P_typ_ATPase_HD_dom"/>
</dbReference>
<feature type="transmembrane region" description="Helical" evidence="14">
    <location>
        <begin position="357"/>
        <end position="378"/>
    </location>
</feature>
<dbReference type="Pfam" id="PF00403">
    <property type="entry name" value="HMA"/>
    <property type="match status" value="1"/>
</dbReference>
<feature type="transmembrane region" description="Helical" evidence="14">
    <location>
        <begin position="135"/>
        <end position="152"/>
    </location>
</feature>
<dbReference type="InterPro" id="IPR036412">
    <property type="entry name" value="HAD-like_sf"/>
</dbReference>
<keyword evidence="6 14" id="KW-0479">Metal-binding</keyword>
<feature type="transmembrane region" description="Helical" evidence="14">
    <location>
        <begin position="690"/>
        <end position="709"/>
    </location>
</feature>
<dbReference type="PROSITE" id="PS01047">
    <property type="entry name" value="HMA_1"/>
    <property type="match status" value="1"/>
</dbReference>
<dbReference type="PROSITE" id="PS50846">
    <property type="entry name" value="HMA_2"/>
    <property type="match status" value="1"/>
</dbReference>
<dbReference type="CDD" id="cd07546">
    <property type="entry name" value="P-type_ATPase_Pb_Zn_Cd2-like"/>
    <property type="match status" value="1"/>
</dbReference>
<evidence type="ECO:0000256" key="11">
    <source>
        <dbReference type="ARBA" id="ARBA00023136"/>
    </source>
</evidence>
<keyword evidence="3 14" id="KW-1003">Cell membrane</keyword>
<feature type="transmembrane region" description="Helical" evidence="14">
    <location>
        <begin position="158"/>
        <end position="176"/>
    </location>
</feature>
<dbReference type="EC" id="7.2.2.12" evidence="12"/>
<dbReference type="InterPro" id="IPR008250">
    <property type="entry name" value="ATPase_P-typ_transduc_dom_A_sf"/>
</dbReference>
<keyword evidence="4" id="KW-0597">Phosphoprotein</keyword>
<dbReference type="InterPro" id="IPR023298">
    <property type="entry name" value="ATPase_P-typ_TM_dom_sf"/>
</dbReference>